<gene>
    <name evidence="1" type="ORF">UY58_C0006G0012</name>
</gene>
<dbReference type="SUPFAM" id="SSF158446">
    <property type="entry name" value="IVS-encoded protein-like"/>
    <property type="match status" value="1"/>
</dbReference>
<dbReference type="EMBL" id="LCQN01000006">
    <property type="protein sequence ID" value="KKW17289.1"/>
    <property type="molecule type" value="Genomic_DNA"/>
</dbReference>
<proteinExistence type="predicted"/>
<accession>A0A0G1ZDM5</accession>
<dbReference type="PANTHER" id="PTHR38471">
    <property type="entry name" value="FOUR HELIX BUNDLE PROTEIN"/>
    <property type="match status" value="1"/>
</dbReference>
<dbReference type="Pfam" id="PF05635">
    <property type="entry name" value="23S_rRNA_IVP"/>
    <property type="match status" value="1"/>
</dbReference>
<dbReference type="NCBIfam" id="TIGR02436">
    <property type="entry name" value="four helix bundle protein"/>
    <property type="match status" value="1"/>
</dbReference>
<evidence type="ECO:0008006" key="3">
    <source>
        <dbReference type="Google" id="ProtNLM"/>
    </source>
</evidence>
<dbReference type="AlphaFoldDB" id="A0A0G1ZDM5"/>
<dbReference type="InterPro" id="IPR012657">
    <property type="entry name" value="23S_rRNA-intervening_sequence"/>
</dbReference>
<dbReference type="PANTHER" id="PTHR38471:SF2">
    <property type="entry name" value="FOUR HELIX BUNDLE PROTEIN"/>
    <property type="match status" value="1"/>
</dbReference>
<protein>
    <recommendedName>
        <fullName evidence="3">S23 ribosomal protein</fullName>
    </recommendedName>
</protein>
<organism evidence="1 2">
    <name type="scientific">Candidatus Magasanikbacteria bacterium GW2011_GWA2_50_22</name>
    <dbReference type="NCBI Taxonomy" id="1619043"/>
    <lineage>
        <taxon>Bacteria</taxon>
        <taxon>Candidatus Magasanikiibacteriota</taxon>
    </lineage>
</organism>
<dbReference type="Gene3D" id="1.20.1440.60">
    <property type="entry name" value="23S rRNA-intervening sequence"/>
    <property type="match status" value="1"/>
</dbReference>
<name>A0A0G1ZDM5_9BACT</name>
<comment type="caution">
    <text evidence="1">The sequence shown here is derived from an EMBL/GenBank/DDBJ whole genome shotgun (WGS) entry which is preliminary data.</text>
</comment>
<evidence type="ECO:0000313" key="2">
    <source>
        <dbReference type="Proteomes" id="UP000033982"/>
    </source>
</evidence>
<dbReference type="CDD" id="cd16377">
    <property type="entry name" value="23S_rRNA_IVP_like"/>
    <property type="match status" value="1"/>
</dbReference>
<reference evidence="1 2" key="1">
    <citation type="journal article" date="2015" name="Nature">
        <title>rRNA introns, odd ribosomes, and small enigmatic genomes across a large radiation of phyla.</title>
        <authorList>
            <person name="Brown C.T."/>
            <person name="Hug L.A."/>
            <person name="Thomas B.C."/>
            <person name="Sharon I."/>
            <person name="Castelle C.J."/>
            <person name="Singh A."/>
            <person name="Wilkins M.J."/>
            <person name="Williams K.H."/>
            <person name="Banfield J.F."/>
        </authorList>
    </citation>
    <scope>NUCLEOTIDE SEQUENCE [LARGE SCALE GENOMIC DNA]</scope>
</reference>
<sequence length="120" mass="13534">MIRNFSDLEAWQQAHQIALAVYKITQKYPRDEIFGLTSQSRRAATSIGANIAEGFSRNTKKDKVHFYAMARGSLTELQNHIILARDLGYATADICSDFFKNSEWTMRLISGLARSASDKS</sequence>
<dbReference type="Proteomes" id="UP000033982">
    <property type="component" value="Unassembled WGS sequence"/>
</dbReference>
<dbReference type="InterPro" id="IPR036583">
    <property type="entry name" value="23S_rRNA_IVS_sf"/>
</dbReference>
<evidence type="ECO:0000313" key="1">
    <source>
        <dbReference type="EMBL" id="KKW17289.1"/>
    </source>
</evidence>